<feature type="transmembrane region" description="Helical" evidence="8">
    <location>
        <begin position="193"/>
        <end position="215"/>
    </location>
</feature>
<dbReference type="GO" id="GO:0055085">
    <property type="term" value="P:transmembrane transport"/>
    <property type="evidence" value="ECO:0007669"/>
    <property type="project" value="InterPro"/>
</dbReference>
<dbReference type="InterPro" id="IPR038770">
    <property type="entry name" value="Na+/solute_symporter_sf"/>
</dbReference>
<feature type="transmembrane region" description="Helical" evidence="8">
    <location>
        <begin position="30"/>
        <end position="49"/>
    </location>
</feature>
<feature type="transmembrane region" description="Helical" evidence="8">
    <location>
        <begin position="254"/>
        <end position="276"/>
    </location>
</feature>
<dbReference type="PANTHER" id="PTHR36838">
    <property type="entry name" value="AUXIN EFFLUX CARRIER FAMILY PROTEIN"/>
    <property type="match status" value="1"/>
</dbReference>
<sequence length="345" mass="37074">MIPRCSLVRSAALWCFRLLAYVVQMESFWPIVASVLGVFLVMGIGALCRHTKWLSTEADQTLANLTAKVMLPAYFISKLLSPESNHEIATAWVPPIVGFLCTGGGFLLALLFAKLLGPKLGLVSDSSQRSFALCAGIANYGYIPLPLATQFYPEAVLDLILHNVGVDLALWSIGIAIISGSGRDGWRQVAKSAPLWAVVFSLVFLATGLTLPAPILAAIDALGECAIPLGLLLSGAIIVDFLRDRQWWGRPKVILVAIGFRQILMPALMLTAGAFLLQTTTIKVVVLLQAAMPAAVFPIVLTKLYKRDIDVALRVVLWTSIAGIILVPLWLAVGGWFLGVSITAG</sequence>
<protein>
    <submittedName>
        <fullName evidence="9">Membrane transport protein</fullName>
    </submittedName>
</protein>
<evidence type="ECO:0000256" key="2">
    <source>
        <dbReference type="ARBA" id="ARBA00010145"/>
    </source>
</evidence>
<comment type="similarity">
    <text evidence="2">Belongs to the auxin efflux carrier (TC 2.A.69) family.</text>
</comment>
<keyword evidence="10" id="KW-1185">Reference proteome</keyword>
<dbReference type="RefSeq" id="WP_145276121.1">
    <property type="nucleotide sequence ID" value="NZ_CP036272.1"/>
</dbReference>
<evidence type="ECO:0000313" key="10">
    <source>
        <dbReference type="Proteomes" id="UP000315003"/>
    </source>
</evidence>
<keyword evidence="3" id="KW-0813">Transport</keyword>
<feature type="transmembrane region" description="Helical" evidence="8">
    <location>
        <begin position="282"/>
        <end position="301"/>
    </location>
</feature>
<evidence type="ECO:0000256" key="1">
    <source>
        <dbReference type="ARBA" id="ARBA00004651"/>
    </source>
</evidence>
<dbReference type="GO" id="GO:0005886">
    <property type="term" value="C:plasma membrane"/>
    <property type="evidence" value="ECO:0007669"/>
    <property type="project" value="UniProtKB-SubCell"/>
</dbReference>
<dbReference type="OrthoDB" id="233542at2"/>
<proteinExistence type="inferred from homology"/>
<feature type="transmembrane region" description="Helical" evidence="8">
    <location>
        <begin position="313"/>
        <end position="338"/>
    </location>
</feature>
<evidence type="ECO:0000256" key="3">
    <source>
        <dbReference type="ARBA" id="ARBA00022448"/>
    </source>
</evidence>
<dbReference type="Proteomes" id="UP000315003">
    <property type="component" value="Chromosome"/>
</dbReference>
<evidence type="ECO:0000256" key="5">
    <source>
        <dbReference type="ARBA" id="ARBA00022692"/>
    </source>
</evidence>
<comment type="subcellular location">
    <subcellularLocation>
        <location evidence="1">Cell membrane</location>
        <topology evidence="1">Multi-pass membrane protein</topology>
    </subcellularLocation>
</comment>
<dbReference type="Gene3D" id="1.20.1530.20">
    <property type="match status" value="1"/>
</dbReference>
<reference evidence="9 10" key="1">
    <citation type="submission" date="2019-02" db="EMBL/GenBank/DDBJ databases">
        <title>Deep-cultivation of Planctomycetes and their phenomic and genomic characterization uncovers novel biology.</title>
        <authorList>
            <person name="Wiegand S."/>
            <person name="Jogler M."/>
            <person name="Boedeker C."/>
            <person name="Pinto D."/>
            <person name="Vollmers J."/>
            <person name="Rivas-Marin E."/>
            <person name="Kohn T."/>
            <person name="Peeters S.H."/>
            <person name="Heuer A."/>
            <person name="Rast P."/>
            <person name="Oberbeckmann S."/>
            <person name="Bunk B."/>
            <person name="Jeske O."/>
            <person name="Meyerdierks A."/>
            <person name="Storesund J.E."/>
            <person name="Kallscheuer N."/>
            <person name="Luecker S."/>
            <person name="Lage O.M."/>
            <person name="Pohl T."/>
            <person name="Merkel B.J."/>
            <person name="Hornburger P."/>
            <person name="Mueller R.-W."/>
            <person name="Bruemmer F."/>
            <person name="Labrenz M."/>
            <person name="Spormann A.M."/>
            <person name="Op den Camp H."/>
            <person name="Overmann J."/>
            <person name="Amann R."/>
            <person name="Jetten M.S.M."/>
            <person name="Mascher T."/>
            <person name="Medema M.H."/>
            <person name="Devos D.P."/>
            <person name="Kaster A.-K."/>
            <person name="Ovreas L."/>
            <person name="Rohde M."/>
            <person name="Galperin M.Y."/>
            <person name="Jogler C."/>
        </authorList>
    </citation>
    <scope>NUCLEOTIDE SEQUENCE [LARGE SCALE GENOMIC DNA]</scope>
    <source>
        <strain evidence="9 10">SV_7m_r</strain>
    </source>
</reference>
<dbReference type="Pfam" id="PF03547">
    <property type="entry name" value="Mem_trans"/>
    <property type="match status" value="2"/>
</dbReference>
<name>A0A517T099_9BACT</name>
<dbReference type="InterPro" id="IPR004776">
    <property type="entry name" value="Mem_transp_PIN-like"/>
</dbReference>
<evidence type="ECO:0000256" key="8">
    <source>
        <dbReference type="SAM" id="Phobius"/>
    </source>
</evidence>
<dbReference type="PANTHER" id="PTHR36838:SF3">
    <property type="entry name" value="TRANSPORTER AUXIN EFFLUX CARRIER EC FAMILY"/>
    <property type="match status" value="1"/>
</dbReference>
<evidence type="ECO:0000313" key="9">
    <source>
        <dbReference type="EMBL" id="QDT61807.1"/>
    </source>
</evidence>
<keyword evidence="5 8" id="KW-0812">Transmembrane</keyword>
<dbReference type="AlphaFoldDB" id="A0A517T099"/>
<keyword evidence="4" id="KW-1003">Cell membrane</keyword>
<feature type="transmembrane region" description="Helical" evidence="8">
    <location>
        <begin position="92"/>
        <end position="117"/>
    </location>
</feature>
<feature type="transmembrane region" description="Helical" evidence="8">
    <location>
        <begin position="160"/>
        <end position="181"/>
    </location>
</feature>
<keyword evidence="7 8" id="KW-0472">Membrane</keyword>
<dbReference type="EMBL" id="CP036272">
    <property type="protein sequence ID" value="QDT61807.1"/>
    <property type="molecule type" value="Genomic_DNA"/>
</dbReference>
<keyword evidence="6 8" id="KW-1133">Transmembrane helix</keyword>
<evidence type="ECO:0000256" key="4">
    <source>
        <dbReference type="ARBA" id="ARBA00022475"/>
    </source>
</evidence>
<evidence type="ECO:0000256" key="6">
    <source>
        <dbReference type="ARBA" id="ARBA00022989"/>
    </source>
</evidence>
<accession>A0A517T099</accession>
<feature type="transmembrane region" description="Helical" evidence="8">
    <location>
        <begin position="129"/>
        <end position="148"/>
    </location>
</feature>
<organism evidence="9 10">
    <name type="scientific">Stieleria bergensis</name>
    <dbReference type="NCBI Taxonomy" id="2528025"/>
    <lineage>
        <taxon>Bacteria</taxon>
        <taxon>Pseudomonadati</taxon>
        <taxon>Planctomycetota</taxon>
        <taxon>Planctomycetia</taxon>
        <taxon>Pirellulales</taxon>
        <taxon>Pirellulaceae</taxon>
        <taxon>Stieleria</taxon>
    </lineage>
</organism>
<gene>
    <name evidence="9" type="ORF">SV7mr_43470</name>
</gene>
<evidence type="ECO:0000256" key="7">
    <source>
        <dbReference type="ARBA" id="ARBA00023136"/>
    </source>
</evidence>
<feature type="transmembrane region" description="Helical" evidence="8">
    <location>
        <begin position="221"/>
        <end position="242"/>
    </location>
</feature>